<comment type="caution">
    <text evidence="3">The sequence shown here is derived from an EMBL/GenBank/DDBJ whole genome shotgun (WGS) entry which is preliminary data.</text>
</comment>
<name>A0A835XUB3_9CHLO</name>
<gene>
    <name evidence="3" type="ORF">HYH03_011672</name>
</gene>
<feature type="chain" id="PRO_5032807527" evidence="2">
    <location>
        <begin position="16"/>
        <end position="616"/>
    </location>
</feature>
<keyword evidence="4" id="KW-1185">Reference proteome</keyword>
<dbReference type="Proteomes" id="UP000612055">
    <property type="component" value="Unassembled WGS sequence"/>
</dbReference>
<dbReference type="EMBL" id="JAEHOE010000068">
    <property type="protein sequence ID" value="KAG2489870.1"/>
    <property type="molecule type" value="Genomic_DNA"/>
</dbReference>
<feature type="region of interest" description="Disordered" evidence="1">
    <location>
        <begin position="41"/>
        <end position="169"/>
    </location>
</feature>
<organism evidence="3 4">
    <name type="scientific">Edaphochlamys debaryana</name>
    <dbReference type="NCBI Taxonomy" id="47281"/>
    <lineage>
        <taxon>Eukaryota</taxon>
        <taxon>Viridiplantae</taxon>
        <taxon>Chlorophyta</taxon>
        <taxon>core chlorophytes</taxon>
        <taxon>Chlorophyceae</taxon>
        <taxon>CS clade</taxon>
        <taxon>Chlamydomonadales</taxon>
        <taxon>Chlamydomonadales incertae sedis</taxon>
        <taxon>Edaphochlamys</taxon>
    </lineage>
</organism>
<feature type="compositionally biased region" description="Pro residues" evidence="1">
    <location>
        <begin position="115"/>
        <end position="146"/>
    </location>
</feature>
<sequence>MLLPGLLLLAAGAAAMRGSRSLRGDARLLLHDDEYSPPPLWFSGDSGDYAPPPRDLAPPPEDLAPPPLDFASPPLDFNPPPVDFAPPPLDLSPPPLDLAPPPYDQDGGTTGLDSFPPPMDQPPPEDFAPPPLDLSPPPLDLAPPPYDQDGGTTGLDSFPPPVDQPPPEDFAPPPMNFFPPPMDFAPPPMDLSPPLVDFPPTPMDLSPFPVDFTSYPTDLSPYPVDFAPPPMDLFPPPVDFYPPPVDLYPPPMDLAPPPWDLNGGGSSSFDDDAPPPMTVPFPTDDNYTANSDFQWPPPMEEQAVPVYPPTYGSPSPTGDVDPLLLPSAFPVPECEAQPACADLPIRAQASDINATHLCFSITGQSAAAAPNQCAAFSAGRIRELRVDFGRDLLAQGNDPYFVKEVLSQLRAEVNGRPVPLSSVYGDFARGVRVRTAFASVDLTGMLSAEDLQGEGATVCVAKSKSWRILGDELMQLDAHRLYSKSDKMTSFRVTKDTPPKSMACTTTSYRSSETISIRFALVSEPADDGSGCCSSRCTDMVVRSFTVTEESCPDGQYSSDHGAAFRPCWPRVVAASCADAAAMCGFASLEVFAEANPTCYGKDPALGSPTVFCCAA</sequence>
<feature type="compositionally biased region" description="Pro residues" evidence="1">
    <location>
        <begin position="50"/>
        <end position="68"/>
    </location>
</feature>
<proteinExistence type="predicted"/>
<feature type="compositionally biased region" description="Pro residues" evidence="1">
    <location>
        <begin position="76"/>
        <end position="103"/>
    </location>
</feature>
<evidence type="ECO:0000313" key="4">
    <source>
        <dbReference type="Proteomes" id="UP000612055"/>
    </source>
</evidence>
<feature type="signal peptide" evidence="2">
    <location>
        <begin position="1"/>
        <end position="15"/>
    </location>
</feature>
<feature type="compositionally biased region" description="Pro residues" evidence="1">
    <location>
        <begin position="158"/>
        <end position="169"/>
    </location>
</feature>
<reference evidence="3" key="1">
    <citation type="journal article" date="2020" name="bioRxiv">
        <title>Comparative genomics of Chlamydomonas.</title>
        <authorList>
            <person name="Craig R.J."/>
            <person name="Hasan A.R."/>
            <person name="Ness R.W."/>
            <person name="Keightley P.D."/>
        </authorList>
    </citation>
    <scope>NUCLEOTIDE SEQUENCE</scope>
    <source>
        <strain evidence="3">CCAP 11/70</strain>
    </source>
</reference>
<evidence type="ECO:0000313" key="3">
    <source>
        <dbReference type="EMBL" id="KAG2489870.1"/>
    </source>
</evidence>
<evidence type="ECO:0000256" key="1">
    <source>
        <dbReference type="SAM" id="MobiDB-lite"/>
    </source>
</evidence>
<dbReference type="AlphaFoldDB" id="A0A835XUB3"/>
<accession>A0A835XUB3</accession>
<keyword evidence="2" id="KW-0732">Signal</keyword>
<protein>
    <submittedName>
        <fullName evidence="3">Uncharacterized protein</fullName>
    </submittedName>
</protein>
<evidence type="ECO:0000256" key="2">
    <source>
        <dbReference type="SAM" id="SignalP"/>
    </source>
</evidence>